<reference evidence="2" key="1">
    <citation type="journal article" date="2021" name="PeerJ">
        <title>Extensive microbial diversity within the chicken gut microbiome revealed by metagenomics and culture.</title>
        <authorList>
            <person name="Gilroy R."/>
            <person name="Ravi A."/>
            <person name="Getino M."/>
            <person name="Pursley I."/>
            <person name="Horton D.L."/>
            <person name="Alikhan N.F."/>
            <person name="Baker D."/>
            <person name="Gharbi K."/>
            <person name="Hall N."/>
            <person name="Watson M."/>
            <person name="Adriaenssens E.M."/>
            <person name="Foster-Nyarko E."/>
            <person name="Jarju S."/>
            <person name="Secka A."/>
            <person name="Antonio M."/>
            <person name="Oren A."/>
            <person name="Chaudhuri R.R."/>
            <person name="La Ragione R."/>
            <person name="Hildebrand F."/>
            <person name="Pallen M.J."/>
        </authorList>
    </citation>
    <scope>NUCLEOTIDE SEQUENCE</scope>
    <source>
        <strain evidence="2">ChiGjej6B6-1540</strain>
    </source>
</reference>
<comment type="caution">
    <text evidence="2">The sequence shown here is derived from an EMBL/GenBank/DDBJ whole genome shotgun (WGS) entry which is preliminary data.</text>
</comment>
<dbReference type="Pfam" id="PF06686">
    <property type="entry name" value="SpoIIIAC"/>
    <property type="match status" value="1"/>
</dbReference>
<dbReference type="AlphaFoldDB" id="A0A9D1UNT4"/>
<feature type="transmembrane region" description="Helical" evidence="1">
    <location>
        <begin position="97"/>
        <end position="117"/>
    </location>
</feature>
<organism evidence="2 3">
    <name type="scientific">Candidatus Flavonifractor merdipullorum</name>
    <dbReference type="NCBI Taxonomy" id="2838590"/>
    <lineage>
        <taxon>Bacteria</taxon>
        <taxon>Bacillati</taxon>
        <taxon>Bacillota</taxon>
        <taxon>Clostridia</taxon>
        <taxon>Eubacteriales</taxon>
        <taxon>Oscillospiraceae</taxon>
        <taxon>Flavonifractor</taxon>
    </lineage>
</organism>
<accession>A0A9D1UNT4</accession>
<evidence type="ECO:0000313" key="2">
    <source>
        <dbReference type="EMBL" id="HIW93285.1"/>
    </source>
</evidence>
<keyword evidence="1" id="KW-1133">Transmembrane helix</keyword>
<name>A0A9D1UNT4_9FIRM</name>
<keyword evidence="1" id="KW-0472">Membrane</keyword>
<dbReference type="PROSITE" id="PS51257">
    <property type="entry name" value="PROKAR_LIPOPROTEIN"/>
    <property type="match status" value="1"/>
</dbReference>
<keyword evidence="1" id="KW-0812">Transmembrane</keyword>
<protein>
    <submittedName>
        <fullName evidence="2">Stage III sporulation AC/AD family protein</fullName>
    </submittedName>
</protein>
<proteinExistence type="predicted"/>
<evidence type="ECO:0000256" key="1">
    <source>
        <dbReference type="SAM" id="Phobius"/>
    </source>
</evidence>
<reference evidence="2" key="2">
    <citation type="submission" date="2021-04" db="EMBL/GenBank/DDBJ databases">
        <authorList>
            <person name="Gilroy R."/>
        </authorList>
    </citation>
    <scope>NUCLEOTIDE SEQUENCE</scope>
    <source>
        <strain evidence="2">ChiGjej6B6-1540</strain>
    </source>
</reference>
<feature type="transmembrane region" description="Helical" evidence="1">
    <location>
        <begin position="32"/>
        <end position="51"/>
    </location>
</feature>
<dbReference type="EMBL" id="DXGA01000043">
    <property type="protein sequence ID" value="HIW93285.1"/>
    <property type="molecule type" value="Genomic_DNA"/>
</dbReference>
<sequence>MDDILKVAAVAVTASLCACVVGKQVKELGLVLALAAGLLILGSAFQTAGAVRTFLEDLANTAGLAPAILAPVLKTVGISVVTRVSAALCRDAGEGGIAAFVEIAGAILALYVSLPLLQAVLDALTELLV</sequence>
<feature type="transmembrane region" description="Helical" evidence="1">
    <location>
        <begin position="63"/>
        <end position="85"/>
    </location>
</feature>
<dbReference type="Proteomes" id="UP000824192">
    <property type="component" value="Unassembled WGS sequence"/>
</dbReference>
<dbReference type="InterPro" id="IPR025664">
    <property type="entry name" value="Spore_III_AC/AD"/>
</dbReference>
<gene>
    <name evidence="2" type="ORF">H9868_01960</name>
</gene>
<evidence type="ECO:0000313" key="3">
    <source>
        <dbReference type="Proteomes" id="UP000824192"/>
    </source>
</evidence>